<dbReference type="KEGG" id="spzr:G5C33_16260"/>
<dbReference type="PANTHER" id="PTHR33778">
    <property type="entry name" value="PROTEIN MGTC"/>
    <property type="match status" value="1"/>
</dbReference>
<dbReference type="Pfam" id="PF02308">
    <property type="entry name" value="MgtC"/>
    <property type="match status" value="1"/>
</dbReference>
<evidence type="ECO:0000259" key="8">
    <source>
        <dbReference type="Pfam" id="PF02308"/>
    </source>
</evidence>
<evidence type="ECO:0000256" key="3">
    <source>
        <dbReference type="ARBA" id="ARBA00022475"/>
    </source>
</evidence>
<accession>A0A6G6Y9C7</accession>
<dbReference type="PRINTS" id="PR01837">
    <property type="entry name" value="MGTCSAPBPROT"/>
</dbReference>
<keyword evidence="4 7" id="KW-0812">Transmembrane</keyword>
<evidence type="ECO:0000256" key="2">
    <source>
        <dbReference type="ARBA" id="ARBA00009298"/>
    </source>
</evidence>
<evidence type="ECO:0000256" key="7">
    <source>
        <dbReference type="RuleBase" id="RU365041"/>
    </source>
</evidence>
<reference evidence="9 10" key="1">
    <citation type="submission" date="2020-02" db="EMBL/GenBank/DDBJ databases">
        <authorList>
            <person name="Zheng R.K."/>
            <person name="Sun C.M."/>
        </authorList>
    </citation>
    <scope>NUCLEOTIDE SEQUENCE [LARGE SCALE GENOMIC DNA]</scope>
    <source>
        <strain evidence="10">zrk23</strain>
    </source>
</reference>
<comment type="similarity">
    <text evidence="2 7">Belongs to the MgtC/SapB family.</text>
</comment>
<protein>
    <recommendedName>
        <fullName evidence="7">Protein MgtC</fullName>
    </recommendedName>
</protein>
<feature type="transmembrane region" description="Helical" evidence="7">
    <location>
        <begin position="42"/>
        <end position="64"/>
    </location>
</feature>
<keyword evidence="5 7" id="KW-1133">Transmembrane helix</keyword>
<evidence type="ECO:0000256" key="6">
    <source>
        <dbReference type="ARBA" id="ARBA00023136"/>
    </source>
</evidence>
<dbReference type="GO" id="GO:0005886">
    <property type="term" value="C:plasma membrane"/>
    <property type="evidence" value="ECO:0007669"/>
    <property type="project" value="UniProtKB-SubCell"/>
</dbReference>
<keyword evidence="3" id="KW-1003">Cell membrane</keyword>
<organism evidence="9 10">
    <name type="scientific">Stakelama tenebrarum</name>
    <dbReference type="NCBI Taxonomy" id="2711215"/>
    <lineage>
        <taxon>Bacteria</taxon>
        <taxon>Pseudomonadati</taxon>
        <taxon>Pseudomonadota</taxon>
        <taxon>Alphaproteobacteria</taxon>
        <taxon>Sphingomonadales</taxon>
        <taxon>Sphingomonadaceae</taxon>
        <taxon>Stakelama</taxon>
    </lineage>
</organism>
<dbReference type="PANTHER" id="PTHR33778:SF1">
    <property type="entry name" value="MAGNESIUM TRANSPORTER YHID-RELATED"/>
    <property type="match status" value="1"/>
</dbReference>
<feature type="domain" description="MgtC/SapB/SrpB/YhiD N-terminal" evidence="8">
    <location>
        <begin position="17"/>
        <end position="145"/>
    </location>
</feature>
<dbReference type="AlphaFoldDB" id="A0A6G6Y9C7"/>
<sequence length="155" mass="16191">MNGPLPEYGIGELALRLGIATLLGALLGFNRERTGHSAGIRTHGMVSLSSAMITLIALMMFAQLRGDAAQPDPLRVVQGLAQAIGFIAAGLIFVRGGDVRNLTTAANIWLATSIGIACGAGYWQLVAVAFTLGLLLLVVVKIVKRRIPGLDGEEG</sequence>
<dbReference type="InterPro" id="IPR049177">
    <property type="entry name" value="MgtC_SapB_SrpB_YhiD_N"/>
</dbReference>
<keyword evidence="7" id="KW-0997">Cell inner membrane</keyword>
<dbReference type="InterPro" id="IPR003416">
    <property type="entry name" value="MgtC/SapB/SrpB/YhiD_fam"/>
</dbReference>
<dbReference type="RefSeq" id="WP_165328106.1">
    <property type="nucleotide sequence ID" value="NZ_CP049109.1"/>
</dbReference>
<evidence type="ECO:0000313" key="10">
    <source>
        <dbReference type="Proteomes" id="UP000501568"/>
    </source>
</evidence>
<evidence type="ECO:0000256" key="4">
    <source>
        <dbReference type="ARBA" id="ARBA00022692"/>
    </source>
</evidence>
<feature type="transmembrane region" description="Helical" evidence="7">
    <location>
        <begin position="76"/>
        <end position="94"/>
    </location>
</feature>
<feature type="transmembrane region" description="Helical" evidence="7">
    <location>
        <begin position="13"/>
        <end position="30"/>
    </location>
</feature>
<evidence type="ECO:0000256" key="1">
    <source>
        <dbReference type="ARBA" id="ARBA00004651"/>
    </source>
</evidence>
<dbReference type="Proteomes" id="UP000501568">
    <property type="component" value="Chromosome"/>
</dbReference>
<dbReference type="EMBL" id="CP049109">
    <property type="protein sequence ID" value="QIG81176.1"/>
    <property type="molecule type" value="Genomic_DNA"/>
</dbReference>
<name>A0A6G6Y9C7_9SPHN</name>
<keyword evidence="6 7" id="KW-0472">Membrane</keyword>
<proteinExistence type="inferred from homology"/>
<evidence type="ECO:0000313" key="9">
    <source>
        <dbReference type="EMBL" id="QIG81176.1"/>
    </source>
</evidence>
<gene>
    <name evidence="9" type="ORF">G5C33_16260</name>
</gene>
<evidence type="ECO:0000256" key="5">
    <source>
        <dbReference type="ARBA" id="ARBA00022989"/>
    </source>
</evidence>
<keyword evidence="10" id="KW-1185">Reference proteome</keyword>
<comment type="subcellular location">
    <subcellularLocation>
        <location evidence="7">Cell inner membrane</location>
        <topology evidence="7">Multi-pass membrane protein</topology>
    </subcellularLocation>
    <subcellularLocation>
        <location evidence="1">Cell membrane</location>
        <topology evidence="1">Multi-pass membrane protein</topology>
    </subcellularLocation>
</comment>